<feature type="region of interest" description="Disordered" evidence="1">
    <location>
        <begin position="48"/>
        <end position="97"/>
    </location>
</feature>
<sequence>MNTPESHFTGREEENSAGNEVDDPALDVLNHQTTQSWTVCEDLATNGQEDHEFLVPEESNTEDNTFSDNKLDSCASDLDTSSDLSDLNSNNEADSEDFELSAEDLDLMHELGTVGNGDLASTPPQPHVDRIHDCFTSHWIRPRNTLAEHLRPHPLNVFIGTRHPT</sequence>
<keyword evidence="3" id="KW-1185">Reference proteome</keyword>
<feature type="compositionally biased region" description="Low complexity" evidence="1">
    <location>
        <begin position="72"/>
        <end position="92"/>
    </location>
</feature>
<evidence type="ECO:0000313" key="2">
    <source>
        <dbReference type="EMBL" id="KAA1084641.1"/>
    </source>
</evidence>
<comment type="caution">
    <text evidence="2">The sequence shown here is derived from an EMBL/GenBank/DDBJ whole genome shotgun (WGS) entry which is preliminary data.</text>
</comment>
<proteinExistence type="predicted"/>
<protein>
    <submittedName>
        <fullName evidence="2">Uncharacterized protein</fullName>
    </submittedName>
</protein>
<evidence type="ECO:0000313" key="3">
    <source>
        <dbReference type="Proteomes" id="UP000324748"/>
    </source>
</evidence>
<feature type="region of interest" description="Disordered" evidence="1">
    <location>
        <begin position="1"/>
        <end position="25"/>
    </location>
</feature>
<dbReference type="AlphaFoldDB" id="A0A5B0N5X5"/>
<accession>A0A5B0N5X5</accession>
<gene>
    <name evidence="2" type="ORF">PGT21_033407</name>
</gene>
<dbReference type="Proteomes" id="UP000324748">
    <property type="component" value="Unassembled WGS sequence"/>
</dbReference>
<evidence type="ECO:0000256" key="1">
    <source>
        <dbReference type="SAM" id="MobiDB-lite"/>
    </source>
</evidence>
<name>A0A5B0N5X5_PUCGR</name>
<reference evidence="2 3" key="1">
    <citation type="submission" date="2019-05" db="EMBL/GenBank/DDBJ databases">
        <title>Emergence of the Ug99 lineage of the wheat stem rust pathogen through somatic hybridization.</title>
        <authorList>
            <person name="Li F."/>
            <person name="Upadhyaya N.M."/>
            <person name="Sperschneider J."/>
            <person name="Matny O."/>
            <person name="Nguyen-Phuc H."/>
            <person name="Mago R."/>
            <person name="Raley C."/>
            <person name="Miller M.E."/>
            <person name="Silverstein K.A.T."/>
            <person name="Henningsen E."/>
            <person name="Hirsch C.D."/>
            <person name="Visser B."/>
            <person name="Pretorius Z.A."/>
            <person name="Steffenson B.J."/>
            <person name="Schwessinger B."/>
            <person name="Dodds P.N."/>
            <person name="Figueroa M."/>
        </authorList>
    </citation>
    <scope>NUCLEOTIDE SEQUENCE [LARGE SCALE GENOMIC DNA]</scope>
    <source>
        <strain evidence="2">21-0</strain>
    </source>
</reference>
<organism evidence="2 3">
    <name type="scientific">Puccinia graminis f. sp. tritici</name>
    <dbReference type="NCBI Taxonomy" id="56615"/>
    <lineage>
        <taxon>Eukaryota</taxon>
        <taxon>Fungi</taxon>
        <taxon>Dikarya</taxon>
        <taxon>Basidiomycota</taxon>
        <taxon>Pucciniomycotina</taxon>
        <taxon>Pucciniomycetes</taxon>
        <taxon>Pucciniales</taxon>
        <taxon>Pucciniaceae</taxon>
        <taxon>Puccinia</taxon>
    </lineage>
</organism>
<dbReference type="EMBL" id="VSWC01000118">
    <property type="protein sequence ID" value="KAA1084641.1"/>
    <property type="molecule type" value="Genomic_DNA"/>
</dbReference>